<protein>
    <submittedName>
        <fullName evidence="1">Uncharacterized protein</fullName>
    </submittedName>
</protein>
<reference evidence="1 2" key="1">
    <citation type="submission" date="2017-06" db="EMBL/GenBank/DDBJ databases">
        <title>Genome Sequencing of the methanotroph Methylovulum psychrotolerants str. HV10-M2 isolated from a high-altitude environment.</title>
        <authorList>
            <person name="Mateos-Rivera A."/>
        </authorList>
    </citation>
    <scope>NUCLEOTIDE SEQUENCE [LARGE SCALE GENOMIC DNA]</scope>
    <source>
        <strain evidence="1 2">HV10_M2</strain>
    </source>
</reference>
<evidence type="ECO:0000313" key="1">
    <source>
        <dbReference type="EMBL" id="ASF45336.1"/>
    </source>
</evidence>
<organism evidence="1 2">
    <name type="scientific">Methylovulum psychrotolerans</name>
    <dbReference type="NCBI Taxonomy" id="1704499"/>
    <lineage>
        <taxon>Bacteria</taxon>
        <taxon>Pseudomonadati</taxon>
        <taxon>Pseudomonadota</taxon>
        <taxon>Gammaproteobacteria</taxon>
        <taxon>Methylococcales</taxon>
        <taxon>Methylococcaceae</taxon>
        <taxon>Methylovulum</taxon>
    </lineage>
</organism>
<gene>
    <name evidence="1" type="ORF">CEK71_04230</name>
</gene>
<dbReference type="KEGG" id="mpsy:CEK71_04230"/>
<dbReference type="AlphaFoldDB" id="A0A1Z4BVM0"/>
<proteinExistence type="predicted"/>
<accession>A0A1Z4BVM0</accession>
<dbReference type="EMBL" id="CP022129">
    <property type="protein sequence ID" value="ASF45336.1"/>
    <property type="molecule type" value="Genomic_DNA"/>
</dbReference>
<dbReference type="RefSeq" id="WP_088618218.1">
    <property type="nucleotide sequence ID" value="NZ_CP022129.1"/>
</dbReference>
<dbReference type="OrthoDB" id="5504578at2"/>
<dbReference type="Proteomes" id="UP000197019">
    <property type="component" value="Chromosome"/>
</dbReference>
<evidence type="ECO:0000313" key="2">
    <source>
        <dbReference type="Proteomes" id="UP000197019"/>
    </source>
</evidence>
<keyword evidence="2" id="KW-1185">Reference proteome</keyword>
<name>A0A1Z4BVM0_9GAMM</name>
<sequence>MGKQINFYLLPSDLDALESKLKDACLLIILHSKSSSSSPRELSNLNLTENNHRWLFYYFVHPDDIDSLVINFVPKQNHWVIDVLRSPIIEVTSCFYDGKILRRGRVYYTDKFYGKNDEVVEKTENFKKWAQQIFLVTKKNLLKLNKDYIGEETKQWLEQSGNKIH</sequence>